<gene>
    <name evidence="3" type="ORF">SAMN03080606_00792</name>
</gene>
<feature type="transmembrane region" description="Helical" evidence="1">
    <location>
        <begin position="80"/>
        <end position="96"/>
    </location>
</feature>
<dbReference type="AlphaFoldDB" id="A0A1G5CX87"/>
<name>A0A1G5CX87_9FIRM</name>
<feature type="transmembrane region" description="Helical" evidence="1">
    <location>
        <begin position="158"/>
        <end position="176"/>
    </location>
</feature>
<feature type="transmembrane region" description="Helical" evidence="1">
    <location>
        <begin position="21"/>
        <end position="42"/>
    </location>
</feature>
<feature type="domain" description="DUF418" evidence="2">
    <location>
        <begin position="249"/>
        <end position="411"/>
    </location>
</feature>
<reference evidence="3 4" key="1">
    <citation type="submission" date="2016-10" db="EMBL/GenBank/DDBJ databases">
        <authorList>
            <person name="de Groot N.N."/>
        </authorList>
    </citation>
    <scope>NUCLEOTIDE SEQUENCE [LARGE SCALE GENOMIC DNA]</scope>
    <source>
        <strain evidence="3 4">DSM 18978</strain>
    </source>
</reference>
<dbReference type="PANTHER" id="PTHR30590:SF3">
    <property type="entry name" value="HYPOTHETICAL MEMBRANE SPANNING PROTEIN"/>
    <property type="match status" value="1"/>
</dbReference>
<feature type="transmembrane region" description="Helical" evidence="1">
    <location>
        <begin position="227"/>
        <end position="248"/>
    </location>
</feature>
<feature type="transmembrane region" description="Helical" evidence="1">
    <location>
        <begin position="369"/>
        <end position="388"/>
    </location>
</feature>
<feature type="transmembrane region" description="Helical" evidence="1">
    <location>
        <begin position="268"/>
        <end position="287"/>
    </location>
</feature>
<evidence type="ECO:0000256" key="1">
    <source>
        <dbReference type="SAM" id="Phobius"/>
    </source>
</evidence>
<dbReference type="PANTHER" id="PTHR30590">
    <property type="entry name" value="INNER MEMBRANE PROTEIN"/>
    <property type="match status" value="1"/>
</dbReference>
<feature type="transmembrane region" description="Helical" evidence="1">
    <location>
        <begin position="307"/>
        <end position="324"/>
    </location>
</feature>
<sequence>MSEINSKIVKPVSSGERIKELDIVRGFALFGVLLVNIAMFNSTLYTEAAFAAPLSNPLALSTLSDRLSALFIQIFAEGKFYTIFSFLFGLGFYIFIERAEAKTNSPRKLFARRSFFLFLFGILNFTLVWYGDILHVYGLIGFILLLFKNTSLKTIRNWIITLLIISTIIFSGFTLLNDLVSVILDEEAMIAYNSHIYLQMEESIQLYSYGSFREIVSYRMKTELPVIASNLVFLIPKILGMFLIGFYVGKRKIFSNIEDNLKLIRKTWRLGGIIGALSTLVYVLIQFNIINLNPLLYKSSITLFKEISTVFLSLFYITSLVLLYQKSAFKKALTPLSYMGQMALTNYLVQCIIGSLIFYGYGLGLLNKASIATGILFTVLIYTAQIFFSKAWLQKHKYGPFEWVWRYLTYGGNL</sequence>
<keyword evidence="1" id="KW-0812">Transmembrane</keyword>
<accession>A0A1G5CX87</accession>
<protein>
    <recommendedName>
        <fullName evidence="2">DUF418 domain-containing protein</fullName>
    </recommendedName>
</protein>
<proteinExistence type="predicted"/>
<evidence type="ECO:0000313" key="3">
    <source>
        <dbReference type="EMBL" id="SCY06810.1"/>
    </source>
</evidence>
<evidence type="ECO:0000313" key="4">
    <source>
        <dbReference type="Proteomes" id="UP000198636"/>
    </source>
</evidence>
<keyword evidence="1" id="KW-0472">Membrane</keyword>
<dbReference type="EMBL" id="FMUS01000003">
    <property type="protein sequence ID" value="SCY06810.1"/>
    <property type="molecule type" value="Genomic_DNA"/>
</dbReference>
<keyword evidence="1" id="KW-1133">Transmembrane helix</keyword>
<dbReference type="InterPro" id="IPR052529">
    <property type="entry name" value="Bact_Transport_Assoc"/>
</dbReference>
<dbReference type="RefSeq" id="WP_176758857.1">
    <property type="nucleotide sequence ID" value="NZ_FMUS01000003.1"/>
</dbReference>
<dbReference type="Pfam" id="PF04235">
    <property type="entry name" value="DUF418"/>
    <property type="match status" value="1"/>
</dbReference>
<feature type="transmembrane region" description="Helical" evidence="1">
    <location>
        <begin position="344"/>
        <end position="363"/>
    </location>
</feature>
<feature type="transmembrane region" description="Helical" evidence="1">
    <location>
        <begin position="116"/>
        <end position="146"/>
    </location>
</feature>
<evidence type="ECO:0000259" key="2">
    <source>
        <dbReference type="Pfam" id="PF04235"/>
    </source>
</evidence>
<organism evidence="3 4">
    <name type="scientific">Alkaliphilus peptidifermentans DSM 18978</name>
    <dbReference type="NCBI Taxonomy" id="1120976"/>
    <lineage>
        <taxon>Bacteria</taxon>
        <taxon>Bacillati</taxon>
        <taxon>Bacillota</taxon>
        <taxon>Clostridia</taxon>
        <taxon>Peptostreptococcales</taxon>
        <taxon>Natronincolaceae</taxon>
        <taxon>Alkaliphilus</taxon>
    </lineage>
</organism>
<dbReference type="InterPro" id="IPR007349">
    <property type="entry name" value="DUF418"/>
</dbReference>
<keyword evidence="4" id="KW-1185">Reference proteome</keyword>
<dbReference type="Proteomes" id="UP000198636">
    <property type="component" value="Unassembled WGS sequence"/>
</dbReference>